<protein>
    <submittedName>
        <fullName evidence="7">Polysaccharide biosynthesis protein</fullName>
    </submittedName>
</protein>
<evidence type="ECO:0000256" key="4">
    <source>
        <dbReference type="ARBA" id="ARBA00022989"/>
    </source>
</evidence>
<dbReference type="GO" id="GO:0015297">
    <property type="term" value="F:antiporter activity"/>
    <property type="evidence" value="ECO:0007669"/>
    <property type="project" value="InterPro"/>
</dbReference>
<keyword evidence="4 6" id="KW-1133">Transmembrane helix</keyword>
<dbReference type="PANTHER" id="PTHR30250:SF26">
    <property type="entry name" value="PSMA PROTEIN"/>
    <property type="match status" value="1"/>
</dbReference>
<dbReference type="GO" id="GO:0042910">
    <property type="term" value="F:xenobiotic transmembrane transporter activity"/>
    <property type="evidence" value="ECO:0007669"/>
    <property type="project" value="InterPro"/>
</dbReference>
<evidence type="ECO:0000256" key="6">
    <source>
        <dbReference type="SAM" id="Phobius"/>
    </source>
</evidence>
<keyword evidence="2" id="KW-1003">Cell membrane</keyword>
<feature type="transmembrane region" description="Helical" evidence="6">
    <location>
        <begin position="397"/>
        <end position="416"/>
    </location>
</feature>
<feature type="transmembrane region" description="Helical" evidence="6">
    <location>
        <begin position="302"/>
        <end position="320"/>
    </location>
</feature>
<dbReference type="AlphaFoldDB" id="A0A5P4S7Q8"/>
<dbReference type="CDD" id="cd12082">
    <property type="entry name" value="MATE_like"/>
    <property type="match status" value="1"/>
</dbReference>
<dbReference type="GO" id="GO:0005886">
    <property type="term" value="C:plasma membrane"/>
    <property type="evidence" value="ECO:0007669"/>
    <property type="project" value="UniProtKB-SubCell"/>
</dbReference>
<feature type="transmembrane region" description="Helical" evidence="6">
    <location>
        <begin position="372"/>
        <end position="391"/>
    </location>
</feature>
<feature type="transmembrane region" description="Helical" evidence="6">
    <location>
        <begin position="120"/>
        <end position="139"/>
    </location>
</feature>
<gene>
    <name evidence="7" type="primary">wzx</name>
</gene>
<feature type="transmembrane region" description="Helical" evidence="6">
    <location>
        <begin position="428"/>
        <end position="454"/>
    </location>
</feature>
<feature type="transmembrane region" description="Helical" evidence="6">
    <location>
        <begin position="78"/>
        <end position="100"/>
    </location>
</feature>
<dbReference type="EMBL" id="MK482097">
    <property type="protein sequence ID" value="QFC18387.1"/>
    <property type="molecule type" value="Genomic_DNA"/>
</dbReference>
<keyword evidence="3 6" id="KW-0812">Transmembrane</keyword>
<reference evidence="7" key="1">
    <citation type="journal article" date="2019" name="Int. J. Food Microbiol.">
        <title>Developing a novel molecular serotyping system based on capsular polysaccharide synthesis gene clusters of Vibrio parahaemolyticus.</title>
        <authorList>
            <person name="Pang Y."/>
            <person name="Guo X."/>
            <person name="Tian X."/>
            <person name="Liu F."/>
            <person name="Wang L."/>
            <person name="Wu J."/>
            <person name="Zhang S."/>
            <person name="Li S."/>
            <person name="Liu B."/>
        </authorList>
    </citation>
    <scope>NUCLEOTIDE SEQUENCE</scope>
    <source>
        <strain evidence="7">G3672</strain>
    </source>
</reference>
<feature type="transmembrane region" description="Helical" evidence="6">
    <location>
        <begin position="460"/>
        <end position="483"/>
    </location>
</feature>
<comment type="subcellular location">
    <subcellularLocation>
        <location evidence="1">Cell membrane</location>
        <topology evidence="1">Multi-pass membrane protein</topology>
    </subcellularLocation>
</comment>
<feature type="transmembrane region" description="Helical" evidence="6">
    <location>
        <begin position="7"/>
        <end position="27"/>
    </location>
</feature>
<evidence type="ECO:0000256" key="2">
    <source>
        <dbReference type="ARBA" id="ARBA00022475"/>
    </source>
</evidence>
<feature type="transmembrane region" description="Helical" evidence="6">
    <location>
        <begin position="151"/>
        <end position="172"/>
    </location>
</feature>
<keyword evidence="5 6" id="KW-0472">Membrane</keyword>
<name>A0A5P4S7Q8_VIBPH</name>
<evidence type="ECO:0000256" key="5">
    <source>
        <dbReference type="ARBA" id="ARBA00023136"/>
    </source>
</evidence>
<feature type="transmembrane region" description="Helical" evidence="6">
    <location>
        <begin position="340"/>
        <end position="360"/>
    </location>
</feature>
<sequence>MFRSSILLYMRLLVTMVISIYISRLLVDILGMSGFGVFSVVSSSITLFSFINNSLSYGTQRFISYELGKLNEKKAGRLFLMSLNIHLMFGFAVIMLMLVLAKPLIFGYLTIPKEMLDDAYNSFIIISLTFSISLMATPYNGLLIAKEKFDIIALFGVIESILKLTATLLLYFVSTDFILTKYSLILFFITFIIRLAHVFYCHIKINFVSFRLHWCNSEFKDLFSFSSWGLFGGVSSILMNQGVNILLNVTFGPLVNAARALSMQVNSAVSQFSSNLQMVFKPRIIKSYAEGDINSAISNTLYGAKFNVMLIGILALPFIYGTDEILSLWIGEVPDYTDIFVKICVVILIFESMSGTLMALVSATGNITKYQVVVGTILLCNLPLSFLFLKINESPEVVLYVQLFLSVVALLARLIILNNMFEGLIRNYLLLIIKHCIPFFISSYTLVGYCFYSLNITTPLFGFIFLCVISVLASIVCFFVFGADATERDWLFKKLRLKSE</sequence>
<evidence type="ECO:0000256" key="1">
    <source>
        <dbReference type="ARBA" id="ARBA00004651"/>
    </source>
</evidence>
<dbReference type="InterPro" id="IPR002528">
    <property type="entry name" value="MATE_fam"/>
</dbReference>
<feature type="transmembrane region" description="Helical" evidence="6">
    <location>
        <begin position="184"/>
        <end position="203"/>
    </location>
</feature>
<dbReference type="Pfam" id="PF01554">
    <property type="entry name" value="MatE"/>
    <property type="match status" value="1"/>
</dbReference>
<evidence type="ECO:0000256" key="3">
    <source>
        <dbReference type="ARBA" id="ARBA00022692"/>
    </source>
</evidence>
<dbReference type="InterPro" id="IPR050833">
    <property type="entry name" value="Poly_Biosynth_Transport"/>
</dbReference>
<feature type="transmembrane region" description="Helical" evidence="6">
    <location>
        <begin position="33"/>
        <end position="57"/>
    </location>
</feature>
<evidence type="ECO:0000313" key="7">
    <source>
        <dbReference type="EMBL" id="QFC18387.1"/>
    </source>
</evidence>
<organism evidence="7">
    <name type="scientific">Vibrio parahaemolyticus</name>
    <dbReference type="NCBI Taxonomy" id="670"/>
    <lineage>
        <taxon>Bacteria</taxon>
        <taxon>Pseudomonadati</taxon>
        <taxon>Pseudomonadota</taxon>
        <taxon>Gammaproteobacteria</taxon>
        <taxon>Vibrionales</taxon>
        <taxon>Vibrionaceae</taxon>
        <taxon>Vibrio</taxon>
    </lineage>
</organism>
<dbReference type="PANTHER" id="PTHR30250">
    <property type="entry name" value="PST FAMILY PREDICTED COLANIC ACID TRANSPORTER"/>
    <property type="match status" value="1"/>
</dbReference>
<accession>A0A5P4S7Q8</accession>
<proteinExistence type="predicted"/>